<sequence length="257" mass="27905">MPENDGTKLGFREIAATLRADIIGGRYPTASLLPSEPELAERYGASRSLVNRAMSVLAAEGLVRPRQGRGTIVTWLPPMLHSAERYRKATRERGDAKGAFDSEVRALGLEPSHEIVVEHAEPPAEVADALGLPRGEVNCLVRRRRLLASGIPVRLNATWVPLSIAENTVLEEAAPVITGGVKTALAELGYPQTEAKERIVPSRLPTEAEARALEISRDRTITDIVHTGHTADGQTVEVTTTLAPAHYLVIEHKFPLN</sequence>
<gene>
    <name evidence="1" type="ORF">WKI67_00900</name>
</gene>
<reference evidence="1" key="1">
    <citation type="submission" date="2024-03" db="EMBL/GenBank/DDBJ databases">
        <title>Novel Streptomyces species of biotechnological and ecological value are a feature of Machair soil.</title>
        <authorList>
            <person name="Prole J.R."/>
            <person name="Goodfellow M."/>
            <person name="Allenby N."/>
            <person name="Ward A.C."/>
        </authorList>
    </citation>
    <scope>NUCLEOTIDE SEQUENCE</scope>
    <source>
        <strain evidence="1">MS2.AVA.5</strain>
    </source>
</reference>
<name>A0ACC6PKV3_9ACTN</name>
<organism evidence="1 2">
    <name type="scientific">Streptomyces achmelvichensis</name>
    <dbReference type="NCBI Taxonomy" id="3134111"/>
    <lineage>
        <taxon>Bacteria</taxon>
        <taxon>Bacillati</taxon>
        <taxon>Actinomycetota</taxon>
        <taxon>Actinomycetes</taxon>
        <taxon>Kitasatosporales</taxon>
        <taxon>Streptomycetaceae</taxon>
        <taxon>Streptomyces</taxon>
    </lineage>
</organism>
<comment type="caution">
    <text evidence="1">The sequence shown here is derived from an EMBL/GenBank/DDBJ whole genome shotgun (WGS) entry which is preliminary data.</text>
</comment>
<evidence type="ECO:0000313" key="1">
    <source>
        <dbReference type="EMBL" id="MEJ8632054.1"/>
    </source>
</evidence>
<proteinExistence type="predicted"/>
<dbReference type="EMBL" id="JBBKAJ010000003">
    <property type="protein sequence ID" value="MEJ8632054.1"/>
    <property type="molecule type" value="Genomic_DNA"/>
</dbReference>
<accession>A0ACC6PKV3</accession>
<protein>
    <submittedName>
        <fullName evidence="1">GntR family transcriptional regulator</fullName>
    </submittedName>
</protein>
<keyword evidence="2" id="KW-1185">Reference proteome</keyword>
<evidence type="ECO:0000313" key="2">
    <source>
        <dbReference type="Proteomes" id="UP001377168"/>
    </source>
</evidence>
<dbReference type="Proteomes" id="UP001377168">
    <property type="component" value="Unassembled WGS sequence"/>
</dbReference>